<dbReference type="AlphaFoldDB" id="A0AAP2BIM4"/>
<protein>
    <submittedName>
        <fullName evidence="2">Uncharacterized protein</fullName>
    </submittedName>
</protein>
<dbReference type="Proteomes" id="UP000673434">
    <property type="component" value="Unassembled WGS sequence"/>
</dbReference>
<organism evidence="2 3">
    <name type="scientific">Klebsiella oxytoca</name>
    <dbReference type="NCBI Taxonomy" id="571"/>
    <lineage>
        <taxon>Bacteria</taxon>
        <taxon>Pseudomonadati</taxon>
        <taxon>Pseudomonadota</taxon>
        <taxon>Gammaproteobacteria</taxon>
        <taxon>Enterobacterales</taxon>
        <taxon>Enterobacteriaceae</taxon>
        <taxon>Klebsiella/Raoultella group</taxon>
        <taxon>Klebsiella</taxon>
    </lineage>
</organism>
<gene>
    <name evidence="2" type="ORF">J7S78_14225</name>
</gene>
<comment type="caution">
    <text evidence="2">The sequence shown here is derived from an EMBL/GenBank/DDBJ whole genome shotgun (WGS) entry which is preliminary data.</text>
</comment>
<proteinExistence type="predicted"/>
<accession>A0AAP2BIM4</accession>
<name>A0AAP2BIM4_KLEOX</name>
<evidence type="ECO:0000256" key="1">
    <source>
        <dbReference type="SAM" id="MobiDB-lite"/>
    </source>
</evidence>
<evidence type="ECO:0000313" key="2">
    <source>
        <dbReference type="EMBL" id="MBQ0600952.1"/>
    </source>
</evidence>
<sequence>MVTPEEHYQFLKKHYRAKRFEDRNGKDWGVNYSHNIAEHHYKDLHDFGYSLIGRHESANGECVIYDADLNQLESTPKRTRQPAETGGSANE</sequence>
<dbReference type="EMBL" id="JAGKON010000013">
    <property type="protein sequence ID" value="MBQ0600952.1"/>
    <property type="molecule type" value="Genomic_DNA"/>
</dbReference>
<evidence type="ECO:0000313" key="3">
    <source>
        <dbReference type="Proteomes" id="UP000673434"/>
    </source>
</evidence>
<keyword evidence="3" id="KW-1185">Reference proteome</keyword>
<reference evidence="2 3" key="1">
    <citation type="submission" date="2021-03" db="EMBL/GenBank/DDBJ databases">
        <authorList>
            <person name="Stanton E."/>
        </authorList>
    </citation>
    <scope>NUCLEOTIDE SEQUENCE [LARGE SCALE GENOMIC DNA]</scope>
    <source>
        <strain evidence="2 3">2020EL-00037</strain>
    </source>
</reference>
<dbReference type="RefSeq" id="WP_210846351.1">
    <property type="nucleotide sequence ID" value="NZ_JAGKON010000013.1"/>
</dbReference>
<feature type="region of interest" description="Disordered" evidence="1">
    <location>
        <begin position="71"/>
        <end position="91"/>
    </location>
</feature>